<dbReference type="InterPro" id="IPR003825">
    <property type="entry name" value="Colicin-V_CvpA"/>
</dbReference>
<evidence type="ECO:0000256" key="3">
    <source>
        <dbReference type="ARBA" id="ARBA00022989"/>
    </source>
</evidence>
<evidence type="ECO:0000313" key="5">
    <source>
        <dbReference type="EMBL" id="MTD01362.1"/>
    </source>
</evidence>
<evidence type="ECO:0000313" key="6">
    <source>
        <dbReference type="Proteomes" id="UP000483839"/>
    </source>
</evidence>
<comment type="caution">
    <text evidence="5">The sequence shown here is derived from an EMBL/GenBank/DDBJ whole genome shotgun (WGS) entry which is preliminary data.</text>
</comment>
<keyword evidence="2" id="KW-0812">Transmembrane</keyword>
<dbReference type="EMBL" id="WLXI01000035">
    <property type="protein sequence ID" value="MTD01362.1"/>
    <property type="molecule type" value="Genomic_DNA"/>
</dbReference>
<organism evidence="5 6">
    <name type="scientific">Streptococcus uberis</name>
    <dbReference type="NCBI Taxonomy" id="1349"/>
    <lineage>
        <taxon>Bacteria</taxon>
        <taxon>Bacillati</taxon>
        <taxon>Bacillota</taxon>
        <taxon>Bacilli</taxon>
        <taxon>Lactobacillales</taxon>
        <taxon>Streptococcaceae</taxon>
        <taxon>Streptococcus</taxon>
    </lineage>
</organism>
<gene>
    <name evidence="5" type="ORF">GKS16_03610</name>
</gene>
<dbReference type="PANTHER" id="PTHR37306">
    <property type="entry name" value="COLICIN V PRODUCTION PROTEIN"/>
    <property type="match status" value="1"/>
</dbReference>
<reference evidence="5 6" key="1">
    <citation type="submission" date="2019-11" db="EMBL/GenBank/DDBJ databases">
        <title>Streptococcus uberis isolated from clinical mastitis cases on a southeastern Queensland dairy.</title>
        <authorList>
            <person name="Workentine M.L."/>
            <person name="Price R."/>
            <person name="Olchowy T."/>
        </authorList>
    </citation>
    <scope>NUCLEOTIDE SEQUENCE [LARGE SCALE GENOMIC DNA]</scope>
    <source>
        <strain evidence="5 6">OLC4459-A17</strain>
    </source>
</reference>
<protein>
    <submittedName>
        <fullName evidence="5">CvpA family protein</fullName>
    </submittedName>
</protein>
<evidence type="ECO:0000256" key="4">
    <source>
        <dbReference type="ARBA" id="ARBA00023136"/>
    </source>
</evidence>
<dbReference type="Pfam" id="PF02674">
    <property type="entry name" value="Colicin_V"/>
    <property type="match status" value="1"/>
</dbReference>
<dbReference type="AlphaFoldDB" id="A0A380MFP6"/>
<comment type="subcellular location">
    <subcellularLocation>
        <location evidence="1">Membrane</location>
        <topology evidence="1">Multi-pass membrane protein</topology>
    </subcellularLocation>
</comment>
<sequence>MISLAILMILLWQFYIGYHRGIILQTFYVFGAILSFWLAKNYYQTLSSKISLWIPYSNPAEGVQTAFFKEVNIFDLNKVFYAGIAFFGLFAIFYLLVRLIGIFLHFMPLNHFDDFPYHIVSGFLAVSVALMFLSMITSILATVPIPIIQDQLSSHFILKALVDHCPPMTTLIRDLWIHKII</sequence>
<dbReference type="GO" id="GO:0016020">
    <property type="term" value="C:membrane"/>
    <property type="evidence" value="ECO:0007669"/>
    <property type="project" value="UniProtKB-SubCell"/>
</dbReference>
<keyword evidence="4" id="KW-0472">Membrane</keyword>
<proteinExistence type="predicted"/>
<dbReference type="Proteomes" id="UP000483839">
    <property type="component" value="Unassembled WGS sequence"/>
</dbReference>
<name>A0A380MFP6_STRUB</name>
<evidence type="ECO:0000256" key="2">
    <source>
        <dbReference type="ARBA" id="ARBA00022692"/>
    </source>
</evidence>
<evidence type="ECO:0000256" key="1">
    <source>
        <dbReference type="ARBA" id="ARBA00004141"/>
    </source>
</evidence>
<dbReference type="PANTHER" id="PTHR37306:SF1">
    <property type="entry name" value="COLICIN V PRODUCTION PROTEIN"/>
    <property type="match status" value="1"/>
</dbReference>
<keyword evidence="3" id="KW-1133">Transmembrane helix</keyword>
<dbReference type="GO" id="GO:0009403">
    <property type="term" value="P:toxin biosynthetic process"/>
    <property type="evidence" value="ECO:0007669"/>
    <property type="project" value="InterPro"/>
</dbReference>
<accession>A0A380MFP6</accession>
<dbReference type="RefSeq" id="WP_046390082.1">
    <property type="nucleotide sequence ID" value="NZ_BAABQC010000003.1"/>
</dbReference>